<sequence>MPVATNTFTSNDRNVSVTFTVDANGHVTGFTLKDKDQGYERAVPRIGPLVDATKTYADPDPSRTPKILLALQAMIQGGKQLEEASGLTLGAKRDFAGGIPEPQLLNSLTFIHSENVTGRGIQGHESDVSEIVTYQLKSNLPDTYILVHLTTDSLVTDCDLVEK</sequence>
<keyword evidence="2" id="KW-1185">Reference proteome</keyword>
<dbReference type="OrthoDB" id="9797709at2"/>
<protein>
    <submittedName>
        <fullName evidence="1">Uncharacterized protein</fullName>
    </submittedName>
</protein>
<reference evidence="1 2" key="1">
    <citation type="submission" date="2019-02" db="EMBL/GenBank/DDBJ databases">
        <title>Arundinibacter roseus gen. nov., sp. nov., a new member of the family Cytophagaceae.</title>
        <authorList>
            <person name="Szuroczki S."/>
            <person name="Khayer B."/>
            <person name="Sproer C."/>
            <person name="Toumi M."/>
            <person name="Szabo A."/>
            <person name="Felfoldi T."/>
            <person name="Schumann P."/>
            <person name="Toth E."/>
        </authorList>
    </citation>
    <scope>NUCLEOTIDE SEQUENCE [LARGE SCALE GENOMIC DNA]</scope>
    <source>
        <strain evidence="1 2">DMA-k-7a</strain>
    </source>
</reference>
<evidence type="ECO:0000313" key="1">
    <source>
        <dbReference type="EMBL" id="TDB59550.1"/>
    </source>
</evidence>
<organism evidence="1 2">
    <name type="scientific">Arundinibacter roseus</name>
    <dbReference type="NCBI Taxonomy" id="2070510"/>
    <lineage>
        <taxon>Bacteria</taxon>
        <taxon>Pseudomonadati</taxon>
        <taxon>Bacteroidota</taxon>
        <taxon>Cytophagia</taxon>
        <taxon>Cytophagales</taxon>
        <taxon>Spirosomataceae</taxon>
        <taxon>Arundinibacter</taxon>
    </lineage>
</organism>
<comment type="caution">
    <text evidence="1">The sequence shown here is derived from an EMBL/GenBank/DDBJ whole genome shotgun (WGS) entry which is preliminary data.</text>
</comment>
<dbReference type="Proteomes" id="UP000295706">
    <property type="component" value="Unassembled WGS sequence"/>
</dbReference>
<evidence type="ECO:0000313" key="2">
    <source>
        <dbReference type="Proteomes" id="UP000295706"/>
    </source>
</evidence>
<name>A0A4R4JXH7_9BACT</name>
<dbReference type="RefSeq" id="WP_132121959.1">
    <property type="nucleotide sequence ID" value="NZ_SMJU01000020.1"/>
</dbReference>
<dbReference type="AlphaFoldDB" id="A0A4R4JXH7"/>
<proteinExistence type="predicted"/>
<accession>A0A4R4JXH7</accession>
<gene>
    <name evidence="1" type="ORF">EZE20_22385</name>
</gene>
<dbReference type="EMBL" id="SMJU01000020">
    <property type="protein sequence ID" value="TDB59550.1"/>
    <property type="molecule type" value="Genomic_DNA"/>
</dbReference>